<gene>
    <name evidence="1" type="ORF">O6H91_09G004500</name>
</gene>
<dbReference type="EMBL" id="CM055100">
    <property type="protein sequence ID" value="KAJ7542639.1"/>
    <property type="molecule type" value="Genomic_DNA"/>
</dbReference>
<comment type="caution">
    <text evidence="1">The sequence shown here is derived from an EMBL/GenBank/DDBJ whole genome shotgun (WGS) entry which is preliminary data.</text>
</comment>
<sequence length="137" mass="15475">MKLKASHRICCREWTITILQKLCDLLHKLPFKAARRLHAQVGKVSYLCGSHPTILLVLVLEYVLLYILWFLSHAFSIENDVASSFISVPLASLESSDLLTNSIAGKEHVSIMCRVHGFCLKQFSSCICYLLTTCTIF</sequence>
<evidence type="ECO:0000313" key="1">
    <source>
        <dbReference type="EMBL" id="KAJ7542639.1"/>
    </source>
</evidence>
<reference evidence="2" key="1">
    <citation type="journal article" date="2024" name="Proc. Natl. Acad. Sci. U.S.A.">
        <title>Extraordinary preservation of gene collinearity over three hundred million years revealed in homosporous lycophytes.</title>
        <authorList>
            <person name="Li C."/>
            <person name="Wickell D."/>
            <person name="Kuo L.Y."/>
            <person name="Chen X."/>
            <person name="Nie B."/>
            <person name="Liao X."/>
            <person name="Peng D."/>
            <person name="Ji J."/>
            <person name="Jenkins J."/>
            <person name="Williams M."/>
            <person name="Shu S."/>
            <person name="Plott C."/>
            <person name="Barry K."/>
            <person name="Rajasekar S."/>
            <person name="Grimwood J."/>
            <person name="Han X."/>
            <person name="Sun S."/>
            <person name="Hou Z."/>
            <person name="He W."/>
            <person name="Dai G."/>
            <person name="Sun C."/>
            <person name="Schmutz J."/>
            <person name="Leebens-Mack J.H."/>
            <person name="Li F.W."/>
            <person name="Wang L."/>
        </authorList>
    </citation>
    <scope>NUCLEOTIDE SEQUENCE [LARGE SCALE GENOMIC DNA]</scope>
    <source>
        <strain evidence="2">cv. PW_Plant_1</strain>
    </source>
</reference>
<protein>
    <submittedName>
        <fullName evidence="1">Uncharacterized protein</fullName>
    </submittedName>
</protein>
<evidence type="ECO:0000313" key="2">
    <source>
        <dbReference type="Proteomes" id="UP001162992"/>
    </source>
</evidence>
<accession>A0ACC2CKW8</accession>
<organism evidence="1 2">
    <name type="scientific">Diphasiastrum complanatum</name>
    <name type="common">Issler's clubmoss</name>
    <name type="synonym">Lycopodium complanatum</name>
    <dbReference type="NCBI Taxonomy" id="34168"/>
    <lineage>
        <taxon>Eukaryota</taxon>
        <taxon>Viridiplantae</taxon>
        <taxon>Streptophyta</taxon>
        <taxon>Embryophyta</taxon>
        <taxon>Tracheophyta</taxon>
        <taxon>Lycopodiopsida</taxon>
        <taxon>Lycopodiales</taxon>
        <taxon>Lycopodiaceae</taxon>
        <taxon>Lycopodioideae</taxon>
        <taxon>Diphasiastrum</taxon>
    </lineage>
</organism>
<name>A0ACC2CKW8_DIPCM</name>
<proteinExistence type="predicted"/>
<dbReference type="Proteomes" id="UP001162992">
    <property type="component" value="Chromosome 9"/>
</dbReference>
<keyword evidence="2" id="KW-1185">Reference proteome</keyword>